<keyword evidence="2" id="KW-0813">Transport</keyword>
<evidence type="ECO:0000259" key="8">
    <source>
        <dbReference type="PROSITE" id="PS50850"/>
    </source>
</evidence>
<evidence type="ECO:0000256" key="7">
    <source>
        <dbReference type="SAM" id="Phobius"/>
    </source>
</evidence>
<feature type="transmembrane region" description="Helical" evidence="7">
    <location>
        <begin position="344"/>
        <end position="363"/>
    </location>
</feature>
<feature type="domain" description="Major facilitator superfamily (MFS) profile" evidence="8">
    <location>
        <begin position="12"/>
        <end position="483"/>
    </location>
</feature>
<evidence type="ECO:0000256" key="2">
    <source>
        <dbReference type="ARBA" id="ARBA00022448"/>
    </source>
</evidence>
<feature type="transmembrane region" description="Helical" evidence="7">
    <location>
        <begin position="461"/>
        <end position="479"/>
    </location>
</feature>
<sequence>MLNHPVARQRWALAALTLPVLLLSVDLTVLSMALPHLSGDLTPTGTQLLWIIDIYGVFLAGLLIPMGSLGDRIGRRRLLLIGGAAFGAASILAAFAPTAEVLIAARALLGIGGATLMPSTLSLIRTIFRRPAPRRRALAVWMAAYAGGAGLGPVIGGLLLEHFWWGSVFLINVPIMALLLILGPLVLPEARDPAPGRFDVPSVLLLITAVLVTVFGFKSGTVVLLLAGAAVAVVFTVRQRRLATPLIDVALFRSLPFTTAVLSNIAGVFALTGVLYFYPQYVQTVLGRTPFEAGLWSIPIAAGAVIGALLAPRIARRLPTGVVIGLGLTAAAVGYLLLSLLGVNAAMILTFVAGALLGAGAGLSDTLTNDVILGTAPVDKAGAAAGISETAYHLGAVMGTAILGTVGARLYASNVLAGLPAGTPADVATTASQTVGAASRLAGPFRAIANDAFVDAMSRTFLTGAAVVGVAGLAAALVLRHHRPAPSADH</sequence>
<feature type="transmembrane region" description="Helical" evidence="7">
    <location>
        <begin position="136"/>
        <end position="156"/>
    </location>
</feature>
<dbReference type="Proteomes" id="UP000199645">
    <property type="component" value="Unassembled WGS sequence"/>
</dbReference>
<evidence type="ECO:0000256" key="5">
    <source>
        <dbReference type="ARBA" id="ARBA00022989"/>
    </source>
</evidence>
<feature type="transmembrane region" description="Helical" evidence="7">
    <location>
        <begin position="221"/>
        <end position="237"/>
    </location>
</feature>
<feature type="transmembrane region" description="Helical" evidence="7">
    <location>
        <begin position="78"/>
        <end position="97"/>
    </location>
</feature>
<dbReference type="STRING" id="35752.SAMN05421541_10640"/>
<feature type="transmembrane region" description="Helical" evidence="7">
    <location>
        <begin position="318"/>
        <end position="338"/>
    </location>
</feature>
<gene>
    <name evidence="9" type="ORF">SAMN05421541_10640</name>
</gene>
<feature type="transmembrane region" description="Helical" evidence="7">
    <location>
        <begin position="162"/>
        <end position="186"/>
    </location>
</feature>
<feature type="transmembrane region" description="Helical" evidence="7">
    <location>
        <begin position="103"/>
        <end position="124"/>
    </location>
</feature>
<dbReference type="GO" id="GO:0005886">
    <property type="term" value="C:plasma membrane"/>
    <property type="evidence" value="ECO:0007669"/>
    <property type="project" value="UniProtKB-SubCell"/>
</dbReference>
<dbReference type="InterPro" id="IPR020846">
    <property type="entry name" value="MFS_dom"/>
</dbReference>
<organism evidence="9 10">
    <name type="scientific">Actinoplanes philippinensis</name>
    <dbReference type="NCBI Taxonomy" id="35752"/>
    <lineage>
        <taxon>Bacteria</taxon>
        <taxon>Bacillati</taxon>
        <taxon>Actinomycetota</taxon>
        <taxon>Actinomycetes</taxon>
        <taxon>Micromonosporales</taxon>
        <taxon>Micromonosporaceae</taxon>
        <taxon>Actinoplanes</taxon>
    </lineage>
</organism>
<dbReference type="Gene3D" id="1.20.1720.10">
    <property type="entry name" value="Multidrug resistance protein D"/>
    <property type="match status" value="2"/>
</dbReference>
<comment type="subcellular location">
    <subcellularLocation>
        <location evidence="1">Cell membrane</location>
        <topology evidence="1">Multi-pass membrane protein</topology>
    </subcellularLocation>
</comment>
<evidence type="ECO:0000256" key="4">
    <source>
        <dbReference type="ARBA" id="ARBA00022692"/>
    </source>
</evidence>
<dbReference type="Pfam" id="PF07690">
    <property type="entry name" value="MFS_1"/>
    <property type="match status" value="1"/>
</dbReference>
<reference evidence="9 10" key="1">
    <citation type="submission" date="2016-10" db="EMBL/GenBank/DDBJ databases">
        <authorList>
            <person name="de Groot N.N."/>
        </authorList>
    </citation>
    <scope>NUCLEOTIDE SEQUENCE [LARGE SCALE GENOMIC DNA]</scope>
    <source>
        <strain evidence="9 10">DSM 43019</strain>
    </source>
</reference>
<evidence type="ECO:0000256" key="3">
    <source>
        <dbReference type="ARBA" id="ARBA00022475"/>
    </source>
</evidence>
<proteinExistence type="predicted"/>
<feature type="transmembrane region" description="Helical" evidence="7">
    <location>
        <begin position="257"/>
        <end position="278"/>
    </location>
</feature>
<dbReference type="InterPro" id="IPR036259">
    <property type="entry name" value="MFS_trans_sf"/>
</dbReference>
<name>A0A1I2G097_9ACTN</name>
<accession>A0A1I2G097</accession>
<keyword evidence="10" id="KW-1185">Reference proteome</keyword>
<dbReference type="PANTHER" id="PTHR42718">
    <property type="entry name" value="MAJOR FACILITATOR SUPERFAMILY MULTIDRUG TRANSPORTER MFSC"/>
    <property type="match status" value="1"/>
</dbReference>
<dbReference type="OrthoDB" id="9781469at2"/>
<feature type="transmembrane region" description="Helical" evidence="7">
    <location>
        <begin position="198"/>
        <end position="215"/>
    </location>
</feature>
<evidence type="ECO:0000313" key="10">
    <source>
        <dbReference type="Proteomes" id="UP000199645"/>
    </source>
</evidence>
<dbReference type="PANTHER" id="PTHR42718:SF47">
    <property type="entry name" value="METHYL VIOLOGEN RESISTANCE PROTEIN SMVA"/>
    <property type="match status" value="1"/>
</dbReference>
<dbReference type="CDD" id="cd17321">
    <property type="entry name" value="MFS_MMR_MDR_like"/>
    <property type="match status" value="1"/>
</dbReference>
<feature type="transmembrane region" description="Helical" evidence="7">
    <location>
        <begin position="47"/>
        <end position="66"/>
    </location>
</feature>
<evidence type="ECO:0000256" key="6">
    <source>
        <dbReference type="ARBA" id="ARBA00023136"/>
    </source>
</evidence>
<dbReference type="RefSeq" id="WP_093614866.1">
    <property type="nucleotide sequence ID" value="NZ_BOMT01000023.1"/>
</dbReference>
<keyword evidence="3" id="KW-1003">Cell membrane</keyword>
<evidence type="ECO:0000256" key="1">
    <source>
        <dbReference type="ARBA" id="ARBA00004651"/>
    </source>
</evidence>
<dbReference type="SUPFAM" id="SSF103473">
    <property type="entry name" value="MFS general substrate transporter"/>
    <property type="match status" value="1"/>
</dbReference>
<keyword evidence="5 7" id="KW-1133">Transmembrane helix</keyword>
<dbReference type="GO" id="GO:0022857">
    <property type="term" value="F:transmembrane transporter activity"/>
    <property type="evidence" value="ECO:0007669"/>
    <property type="project" value="InterPro"/>
</dbReference>
<dbReference type="AlphaFoldDB" id="A0A1I2G097"/>
<keyword evidence="6 7" id="KW-0472">Membrane</keyword>
<evidence type="ECO:0000313" key="9">
    <source>
        <dbReference type="EMBL" id="SFF10176.1"/>
    </source>
</evidence>
<dbReference type="PROSITE" id="PS50850">
    <property type="entry name" value="MFS"/>
    <property type="match status" value="1"/>
</dbReference>
<protein>
    <submittedName>
        <fullName evidence="9">MFS transporter, DHA2 family, multidrug resistance protein</fullName>
    </submittedName>
</protein>
<dbReference type="EMBL" id="FONV01000006">
    <property type="protein sequence ID" value="SFF10176.1"/>
    <property type="molecule type" value="Genomic_DNA"/>
</dbReference>
<feature type="transmembrane region" description="Helical" evidence="7">
    <location>
        <begin position="293"/>
        <end position="311"/>
    </location>
</feature>
<keyword evidence="4 7" id="KW-0812">Transmembrane</keyword>
<dbReference type="InterPro" id="IPR011701">
    <property type="entry name" value="MFS"/>
</dbReference>